<sequence length="127" mass="15189">MGDSLRGHENYPSAESVLDRLNQIDLRLRQLEKKERLPDSCFPGERGRRYKLRSDMVDVHLKEALMDRLNVLETRIRQVPEIDRLVFEPMQADTTKAMDKRAAAFRRNEKRRMNRARLFKRWFQVGC</sequence>
<proteinExistence type="predicted"/>
<protein>
    <submittedName>
        <fullName evidence="1">Uncharacterized protein</fullName>
    </submittedName>
</protein>
<dbReference type="OrthoDB" id="1225832at2759"/>
<keyword evidence="2" id="KW-1185">Reference proteome</keyword>
<evidence type="ECO:0000313" key="2">
    <source>
        <dbReference type="Proteomes" id="UP000829196"/>
    </source>
</evidence>
<gene>
    <name evidence="1" type="ORF">KFK09_016549</name>
</gene>
<evidence type="ECO:0000313" key="1">
    <source>
        <dbReference type="EMBL" id="KAI0501604.1"/>
    </source>
</evidence>
<dbReference type="AlphaFoldDB" id="A0A8T3AZW3"/>
<organism evidence="1 2">
    <name type="scientific">Dendrobium nobile</name>
    <name type="common">Orchid</name>
    <dbReference type="NCBI Taxonomy" id="94219"/>
    <lineage>
        <taxon>Eukaryota</taxon>
        <taxon>Viridiplantae</taxon>
        <taxon>Streptophyta</taxon>
        <taxon>Embryophyta</taxon>
        <taxon>Tracheophyta</taxon>
        <taxon>Spermatophyta</taxon>
        <taxon>Magnoliopsida</taxon>
        <taxon>Liliopsida</taxon>
        <taxon>Asparagales</taxon>
        <taxon>Orchidaceae</taxon>
        <taxon>Epidendroideae</taxon>
        <taxon>Malaxideae</taxon>
        <taxon>Dendrobiinae</taxon>
        <taxon>Dendrobium</taxon>
    </lineage>
</organism>
<comment type="caution">
    <text evidence="1">The sequence shown here is derived from an EMBL/GenBank/DDBJ whole genome shotgun (WGS) entry which is preliminary data.</text>
</comment>
<dbReference type="EMBL" id="JAGYWB010000012">
    <property type="protein sequence ID" value="KAI0501604.1"/>
    <property type="molecule type" value="Genomic_DNA"/>
</dbReference>
<accession>A0A8T3AZW3</accession>
<reference evidence="1" key="1">
    <citation type="journal article" date="2022" name="Front. Genet.">
        <title>Chromosome-Scale Assembly of the Dendrobium nobile Genome Provides Insights Into the Molecular Mechanism of the Biosynthesis of the Medicinal Active Ingredient of Dendrobium.</title>
        <authorList>
            <person name="Xu Q."/>
            <person name="Niu S.-C."/>
            <person name="Li K.-L."/>
            <person name="Zheng P.-J."/>
            <person name="Zhang X.-J."/>
            <person name="Jia Y."/>
            <person name="Liu Y."/>
            <person name="Niu Y.-X."/>
            <person name="Yu L.-H."/>
            <person name="Chen D.-F."/>
            <person name="Zhang G.-Q."/>
        </authorList>
    </citation>
    <scope>NUCLEOTIDE SEQUENCE</scope>
    <source>
        <tissue evidence="1">Leaf</tissue>
    </source>
</reference>
<dbReference type="Proteomes" id="UP000829196">
    <property type="component" value="Unassembled WGS sequence"/>
</dbReference>
<name>A0A8T3AZW3_DENNO</name>